<evidence type="ECO:0000313" key="6">
    <source>
        <dbReference type="EMBL" id="KEC54690.1"/>
    </source>
</evidence>
<dbReference type="OrthoDB" id="9794568at2"/>
<dbReference type="STRING" id="1134510.O9A_01304"/>
<evidence type="ECO:0000256" key="2">
    <source>
        <dbReference type="ARBA" id="ARBA00022801"/>
    </source>
</evidence>
<comment type="similarity">
    <text evidence="4">Belongs to the cyclic nucleotide phosphodiesterase class-III family.</text>
</comment>
<dbReference type="InterPro" id="IPR004843">
    <property type="entry name" value="Calcineurin-like_PHP"/>
</dbReference>
<dbReference type="InterPro" id="IPR029052">
    <property type="entry name" value="Metallo-depent_PP-like"/>
</dbReference>
<dbReference type="EMBL" id="AHPL01000010">
    <property type="protein sequence ID" value="KEC54690.1"/>
    <property type="molecule type" value="Genomic_DNA"/>
</dbReference>
<name>A0A067W462_9HYPH</name>
<dbReference type="AlphaFoldDB" id="A0A067W462"/>
<dbReference type="Gene3D" id="3.60.21.10">
    <property type="match status" value="1"/>
</dbReference>
<feature type="domain" description="Calcineurin-like phosphoesterase" evidence="5">
    <location>
        <begin position="9"/>
        <end position="230"/>
    </location>
</feature>
<evidence type="ECO:0000256" key="3">
    <source>
        <dbReference type="ARBA" id="ARBA00023004"/>
    </source>
</evidence>
<evidence type="ECO:0000256" key="4">
    <source>
        <dbReference type="ARBA" id="ARBA00025742"/>
    </source>
</evidence>
<gene>
    <name evidence="6" type="ORF">O9A_01304</name>
</gene>
<dbReference type="GO" id="GO:0046872">
    <property type="term" value="F:metal ion binding"/>
    <property type="evidence" value="ECO:0007669"/>
    <property type="project" value="UniProtKB-KW"/>
</dbReference>
<dbReference type="HOGENOM" id="CLU_052611_0_0_5"/>
<evidence type="ECO:0000313" key="7">
    <source>
        <dbReference type="Proteomes" id="UP000027015"/>
    </source>
</evidence>
<evidence type="ECO:0000259" key="5">
    <source>
        <dbReference type="Pfam" id="PF00149"/>
    </source>
</evidence>
<sequence>MPTLMFCLAHISDVHLSPLPQPSFFELFGKRLIGYLNWQRKRKSQMATNTLEILIEALKKKKPDHLMISGDLVNLALDKEFEQARNWLLNQGKPQNISLTFGNHDAYVRGAFQKASTLFQPWITSDLPQKNTLPFPYIRIRKNIAIIGASSAIATPPFQASGYFGKMQAQTLSQLLNKAATRNLFRVIMIHHPPFHHATSWHKKLWGIERFLEVIKHHGCELVLHGHTHLPTLNIIKGKMGKIPIVGVASAAQAFGDRNPPAGFNFFSIENFNQQWYCQLQRYSLINQNNEVACTETIDL</sequence>
<dbReference type="PANTHER" id="PTHR42988">
    <property type="entry name" value="PHOSPHOHYDROLASE"/>
    <property type="match status" value="1"/>
</dbReference>
<proteinExistence type="inferred from homology"/>
<dbReference type="Proteomes" id="UP000027015">
    <property type="component" value="Unassembled WGS sequence"/>
</dbReference>
<evidence type="ECO:0000256" key="1">
    <source>
        <dbReference type="ARBA" id="ARBA00022723"/>
    </source>
</evidence>
<reference evidence="6 7" key="1">
    <citation type="submission" date="2012-04" db="EMBL/GenBank/DDBJ databases">
        <title>The Genome Sequence of Bartonella koehlerae C-29.</title>
        <authorList>
            <consortium name="The Broad Institute Genome Sequencing Platform"/>
            <consortium name="The Broad Institute Genome Sequencing Center for Infectious Disease"/>
            <person name="Feldgarden M."/>
            <person name="Kirby J."/>
            <person name="Kosoy M."/>
            <person name="Birtles R."/>
            <person name="Probert W.S."/>
            <person name="Chiaraviglio L."/>
            <person name="Walker B."/>
            <person name="Young S.K."/>
            <person name="Zeng Q."/>
            <person name="Gargeya S."/>
            <person name="Fitzgerald M."/>
            <person name="Haas B."/>
            <person name="Abouelleil A."/>
            <person name="Alvarado L."/>
            <person name="Arachchi H.M."/>
            <person name="Berlin A.M."/>
            <person name="Chapman S.B."/>
            <person name="Goldberg J."/>
            <person name="Griggs A."/>
            <person name="Gujja S."/>
            <person name="Hansen M."/>
            <person name="Howarth C."/>
            <person name="Imamovic A."/>
            <person name="Larimer J."/>
            <person name="McCowen C."/>
            <person name="Montmayeur A."/>
            <person name="Murphy C."/>
            <person name="Neiman D."/>
            <person name="Pearson M."/>
            <person name="Priest M."/>
            <person name="Roberts A."/>
            <person name="Saif S."/>
            <person name="Shea T."/>
            <person name="Sisk P."/>
            <person name="Sykes S."/>
            <person name="Wortman J."/>
            <person name="Nusbaum C."/>
            <person name="Birren B."/>
        </authorList>
    </citation>
    <scope>NUCLEOTIDE SEQUENCE [LARGE SCALE GENOMIC DNA]</scope>
    <source>
        <strain evidence="6 7">C-29</strain>
    </source>
</reference>
<dbReference type="SUPFAM" id="SSF56300">
    <property type="entry name" value="Metallo-dependent phosphatases"/>
    <property type="match status" value="1"/>
</dbReference>
<protein>
    <recommendedName>
        <fullName evidence="5">Calcineurin-like phosphoesterase domain-containing protein</fullName>
    </recommendedName>
</protein>
<dbReference type="PATRIC" id="fig|1134510.3.peg.1471"/>
<dbReference type="eggNOG" id="COG1409">
    <property type="taxonomic scope" value="Bacteria"/>
</dbReference>
<dbReference type="RefSeq" id="WP_034459868.1">
    <property type="nucleotide sequence ID" value="NZ_CADEAH010000004.1"/>
</dbReference>
<dbReference type="PANTHER" id="PTHR42988:SF2">
    <property type="entry name" value="CYCLIC NUCLEOTIDE PHOSPHODIESTERASE CBUA0032-RELATED"/>
    <property type="match status" value="1"/>
</dbReference>
<keyword evidence="3" id="KW-0408">Iron</keyword>
<comment type="caution">
    <text evidence="6">The sequence shown here is derived from an EMBL/GenBank/DDBJ whole genome shotgun (WGS) entry which is preliminary data.</text>
</comment>
<keyword evidence="2" id="KW-0378">Hydrolase</keyword>
<organism evidence="6 7">
    <name type="scientific">Bartonella koehlerae C-29</name>
    <dbReference type="NCBI Taxonomy" id="1134510"/>
    <lineage>
        <taxon>Bacteria</taxon>
        <taxon>Pseudomonadati</taxon>
        <taxon>Pseudomonadota</taxon>
        <taxon>Alphaproteobacteria</taxon>
        <taxon>Hyphomicrobiales</taxon>
        <taxon>Bartonellaceae</taxon>
        <taxon>Bartonella</taxon>
    </lineage>
</organism>
<dbReference type="GO" id="GO:0016787">
    <property type="term" value="F:hydrolase activity"/>
    <property type="evidence" value="ECO:0007669"/>
    <property type="project" value="UniProtKB-KW"/>
</dbReference>
<dbReference type="Pfam" id="PF00149">
    <property type="entry name" value="Metallophos"/>
    <property type="match status" value="1"/>
</dbReference>
<keyword evidence="7" id="KW-1185">Reference proteome</keyword>
<accession>A0A067W462</accession>
<keyword evidence="1" id="KW-0479">Metal-binding</keyword>
<dbReference type="InterPro" id="IPR050884">
    <property type="entry name" value="CNP_phosphodiesterase-III"/>
</dbReference>